<reference evidence="4 5" key="1">
    <citation type="submission" date="2018-05" db="EMBL/GenBank/DDBJ databases">
        <title>Reference genomes for bee gut microbiota database.</title>
        <authorList>
            <person name="Ellegaard K.M."/>
        </authorList>
    </citation>
    <scope>NUCLEOTIDE SEQUENCE [LARGE SCALE GENOMIC DNA]</scope>
    <source>
        <strain evidence="4 5">ESL0177</strain>
    </source>
</reference>
<evidence type="ECO:0000313" key="5">
    <source>
        <dbReference type="Proteomes" id="UP000247483"/>
    </source>
</evidence>
<keyword evidence="2" id="KW-0732">Signal</keyword>
<comment type="caution">
    <text evidence="4">The sequence shown here is derived from an EMBL/GenBank/DDBJ whole genome shotgun (WGS) entry which is preliminary data.</text>
</comment>
<gene>
    <name evidence="4" type="ORF">DKK79_02065</name>
</gene>
<dbReference type="Pfam" id="PF03938">
    <property type="entry name" value="OmpH"/>
    <property type="match status" value="1"/>
</dbReference>
<evidence type="ECO:0000256" key="1">
    <source>
        <dbReference type="ARBA" id="ARBA00009091"/>
    </source>
</evidence>
<feature type="coiled-coil region" evidence="3">
    <location>
        <begin position="68"/>
        <end position="124"/>
    </location>
</feature>
<dbReference type="SMART" id="SM00935">
    <property type="entry name" value="OmpH"/>
    <property type="match status" value="1"/>
</dbReference>
<organism evidence="4 5">
    <name type="scientific">Gilliamella apicola</name>
    <dbReference type="NCBI Taxonomy" id="1196095"/>
    <lineage>
        <taxon>Bacteria</taxon>
        <taxon>Pseudomonadati</taxon>
        <taxon>Pseudomonadota</taxon>
        <taxon>Gammaproteobacteria</taxon>
        <taxon>Orbales</taxon>
        <taxon>Orbaceae</taxon>
        <taxon>Gilliamella</taxon>
    </lineage>
</organism>
<accession>A0A2V4DXG9</accession>
<dbReference type="Gene3D" id="3.30.910.20">
    <property type="entry name" value="Skp domain"/>
    <property type="match status" value="1"/>
</dbReference>
<evidence type="ECO:0000256" key="2">
    <source>
        <dbReference type="ARBA" id="ARBA00022729"/>
    </source>
</evidence>
<dbReference type="GO" id="GO:0005829">
    <property type="term" value="C:cytosol"/>
    <property type="evidence" value="ECO:0007669"/>
    <property type="project" value="TreeGrafter"/>
</dbReference>
<comment type="similarity">
    <text evidence="1">Belongs to the Skp family.</text>
</comment>
<sequence>MLFTIKIHKVNKVKKIISVIGISIALLFTGFVYAETKIGIIDIKSVMDRMPEREAVGKALTQKFEARAKSLEAEEKLANDAAARLKKEGVTLSSSEKTKLTKTITDFQNNAAAFSNEYRESEAKEAGKLLTKIQQAVKKIVAEEKFDLVLRADTVLFASDTVDITDKVLEKVKK</sequence>
<dbReference type="EMBL" id="QGLP01000004">
    <property type="protein sequence ID" value="PXZ05495.1"/>
    <property type="molecule type" value="Genomic_DNA"/>
</dbReference>
<dbReference type="InterPro" id="IPR024930">
    <property type="entry name" value="Skp_dom_sf"/>
</dbReference>
<evidence type="ECO:0000256" key="3">
    <source>
        <dbReference type="SAM" id="Coils"/>
    </source>
</evidence>
<proteinExistence type="inferred from homology"/>
<keyword evidence="3" id="KW-0175">Coiled coil</keyword>
<dbReference type="AlphaFoldDB" id="A0A2V4DXG9"/>
<dbReference type="PANTHER" id="PTHR35089">
    <property type="entry name" value="CHAPERONE PROTEIN SKP"/>
    <property type="match status" value="1"/>
</dbReference>
<dbReference type="GO" id="GO:0050821">
    <property type="term" value="P:protein stabilization"/>
    <property type="evidence" value="ECO:0007669"/>
    <property type="project" value="TreeGrafter"/>
</dbReference>
<protein>
    <recommendedName>
        <fullName evidence="6">Molecular chaperone</fullName>
    </recommendedName>
</protein>
<evidence type="ECO:0008006" key="6">
    <source>
        <dbReference type="Google" id="ProtNLM"/>
    </source>
</evidence>
<name>A0A2V4DXG9_9GAMM</name>
<dbReference type="PANTHER" id="PTHR35089:SF1">
    <property type="entry name" value="CHAPERONE PROTEIN SKP"/>
    <property type="match status" value="1"/>
</dbReference>
<evidence type="ECO:0000313" key="4">
    <source>
        <dbReference type="EMBL" id="PXZ05495.1"/>
    </source>
</evidence>
<dbReference type="InterPro" id="IPR005632">
    <property type="entry name" value="Chaperone_Skp"/>
</dbReference>
<dbReference type="SUPFAM" id="SSF111384">
    <property type="entry name" value="OmpH-like"/>
    <property type="match status" value="1"/>
</dbReference>
<dbReference type="Proteomes" id="UP000247483">
    <property type="component" value="Unassembled WGS sequence"/>
</dbReference>
<dbReference type="GO" id="GO:0051082">
    <property type="term" value="F:unfolded protein binding"/>
    <property type="evidence" value="ECO:0007669"/>
    <property type="project" value="InterPro"/>
</dbReference>